<dbReference type="SUPFAM" id="SSF54076">
    <property type="entry name" value="RNase A-like"/>
    <property type="match status" value="1"/>
</dbReference>
<dbReference type="CDD" id="cd06265">
    <property type="entry name" value="RNase_A_canonical"/>
    <property type="match status" value="1"/>
</dbReference>
<dbReference type="GO" id="GO:0003676">
    <property type="term" value="F:nucleic acid binding"/>
    <property type="evidence" value="ECO:0007669"/>
    <property type="project" value="InterPro"/>
</dbReference>
<dbReference type="PANTHER" id="PTHR11437">
    <property type="entry name" value="RIBONUCLEASE"/>
    <property type="match status" value="1"/>
</dbReference>
<name>A0A8C4RRI5_ERPCA</name>
<dbReference type="InterPro" id="IPR001427">
    <property type="entry name" value="RNaseA"/>
</dbReference>
<dbReference type="GO" id="GO:0050830">
    <property type="term" value="P:defense response to Gram-positive bacterium"/>
    <property type="evidence" value="ECO:0007669"/>
    <property type="project" value="TreeGrafter"/>
</dbReference>
<dbReference type="GeneTree" id="ENSGT00940000157645"/>
<dbReference type="InterPro" id="IPR023412">
    <property type="entry name" value="RNaseA_domain"/>
</dbReference>
<protein>
    <recommendedName>
        <fullName evidence="2">Ribonuclease A-domain domain-containing protein</fullName>
    </recommendedName>
</protein>
<sequence length="126" mass="14677">MCSCEKENDYEKFLRQHVDEEHRNRNYDDTYCTQMMESRKMTTGNCKFTNSFIHANKNEVLAVCSKSKTDIRIIKDQFKVTTCKYQKGTGGPPCKYKADNSISCINITCCDNMPVHLYLRSNYDEA</sequence>
<evidence type="ECO:0000256" key="1">
    <source>
        <dbReference type="ARBA" id="ARBA00005600"/>
    </source>
</evidence>
<comment type="similarity">
    <text evidence="1">Belongs to the pancreatic ribonuclease family.</text>
</comment>
<feature type="domain" description="Ribonuclease A-domain" evidence="2">
    <location>
        <begin position="6"/>
        <end position="121"/>
    </location>
</feature>
<dbReference type="PANTHER" id="PTHR11437:SF65">
    <property type="entry name" value="ANGIOGENIN-2"/>
    <property type="match status" value="1"/>
</dbReference>
<dbReference type="Ensembl" id="ENSECRT00000005992.1">
    <property type="protein sequence ID" value="ENSECRP00000005893.1"/>
    <property type="gene ID" value="ENSECRG00000003945.1"/>
</dbReference>
<reference evidence="3" key="2">
    <citation type="submission" date="2025-08" db="UniProtKB">
        <authorList>
            <consortium name="Ensembl"/>
        </authorList>
    </citation>
    <scope>IDENTIFICATION</scope>
</reference>
<dbReference type="Pfam" id="PF00074">
    <property type="entry name" value="RnaseA"/>
    <property type="match status" value="1"/>
</dbReference>
<reference evidence="3" key="1">
    <citation type="submission" date="2021-06" db="EMBL/GenBank/DDBJ databases">
        <authorList>
            <consortium name="Wellcome Sanger Institute Data Sharing"/>
        </authorList>
    </citation>
    <scope>NUCLEOTIDE SEQUENCE [LARGE SCALE GENOMIC DNA]</scope>
</reference>
<dbReference type="SMART" id="SM00092">
    <property type="entry name" value="RNAse_Pc"/>
    <property type="match status" value="1"/>
</dbReference>
<dbReference type="Gene3D" id="3.10.130.10">
    <property type="entry name" value="Ribonuclease A-like domain"/>
    <property type="match status" value="1"/>
</dbReference>
<dbReference type="GO" id="GO:0004540">
    <property type="term" value="F:RNA nuclease activity"/>
    <property type="evidence" value="ECO:0007669"/>
    <property type="project" value="TreeGrafter"/>
</dbReference>
<dbReference type="InterPro" id="IPR036816">
    <property type="entry name" value="RNaseA-like_dom_sf"/>
</dbReference>
<dbReference type="AlphaFoldDB" id="A0A8C4RRI5"/>
<reference evidence="3" key="3">
    <citation type="submission" date="2025-09" db="UniProtKB">
        <authorList>
            <consortium name="Ensembl"/>
        </authorList>
    </citation>
    <scope>IDENTIFICATION</scope>
</reference>
<proteinExistence type="inferred from homology"/>
<evidence type="ECO:0000259" key="2">
    <source>
        <dbReference type="SMART" id="SM00092"/>
    </source>
</evidence>
<dbReference type="Proteomes" id="UP000694620">
    <property type="component" value="Chromosome 3"/>
</dbReference>
<dbReference type="PRINTS" id="PR00794">
    <property type="entry name" value="RIBONUCLEASE"/>
</dbReference>
<evidence type="ECO:0000313" key="4">
    <source>
        <dbReference type="Proteomes" id="UP000694620"/>
    </source>
</evidence>
<evidence type="ECO:0000313" key="3">
    <source>
        <dbReference type="Ensembl" id="ENSECRP00000005893.1"/>
    </source>
</evidence>
<accession>A0A8C4RRI5</accession>
<organism evidence="3 4">
    <name type="scientific">Erpetoichthys calabaricus</name>
    <name type="common">Rope fish</name>
    <name type="synonym">Calamoichthys calabaricus</name>
    <dbReference type="NCBI Taxonomy" id="27687"/>
    <lineage>
        <taxon>Eukaryota</taxon>
        <taxon>Metazoa</taxon>
        <taxon>Chordata</taxon>
        <taxon>Craniata</taxon>
        <taxon>Vertebrata</taxon>
        <taxon>Euteleostomi</taxon>
        <taxon>Actinopterygii</taxon>
        <taxon>Polypteriformes</taxon>
        <taxon>Polypteridae</taxon>
        <taxon>Erpetoichthys</taxon>
    </lineage>
</organism>
<keyword evidence="4" id="KW-1185">Reference proteome</keyword>